<accession>A0ABV9YZ52</accession>
<name>A0ABV9YZ52_9HYPH</name>
<gene>
    <name evidence="2" type="ORF">ACFPFW_05450</name>
</gene>
<feature type="compositionally biased region" description="Pro residues" evidence="1">
    <location>
        <begin position="35"/>
        <end position="47"/>
    </location>
</feature>
<reference evidence="3" key="1">
    <citation type="journal article" date="2019" name="Int. J. Syst. Evol. Microbiol.">
        <title>The Global Catalogue of Microorganisms (GCM) 10K type strain sequencing project: providing services to taxonomists for standard genome sequencing and annotation.</title>
        <authorList>
            <consortium name="The Broad Institute Genomics Platform"/>
            <consortium name="The Broad Institute Genome Sequencing Center for Infectious Disease"/>
            <person name="Wu L."/>
            <person name="Ma J."/>
        </authorList>
    </citation>
    <scope>NUCLEOTIDE SEQUENCE [LARGE SCALE GENOMIC DNA]</scope>
    <source>
        <strain evidence="3">CGMCC 1.16444</strain>
    </source>
</reference>
<sequence length="179" mass="19510">MLSSGEFDALTARKSPSSASSVEPMLRGDSVPAPSADPPSNETPPAGPSRSGMVQATTMLAQANLARPQSRQAVKAMSQMVEADRIDQLCAIEASEQIEAWKPDYRPDRLVSFAMSDTREDGDVLVADGAAFRSKRNWYHLRFRCGLSPDHAKVVSFAFEVGDAIPRDEWEPHNLAAIH</sequence>
<protein>
    <submittedName>
        <fullName evidence="2">DUF930 domain-containing protein</fullName>
    </submittedName>
</protein>
<keyword evidence="3" id="KW-1185">Reference proteome</keyword>
<evidence type="ECO:0000256" key="1">
    <source>
        <dbReference type="SAM" id="MobiDB-lite"/>
    </source>
</evidence>
<evidence type="ECO:0000313" key="2">
    <source>
        <dbReference type="EMBL" id="MFC5067459.1"/>
    </source>
</evidence>
<evidence type="ECO:0000313" key="3">
    <source>
        <dbReference type="Proteomes" id="UP001595796"/>
    </source>
</evidence>
<proteinExistence type="predicted"/>
<dbReference type="Proteomes" id="UP001595796">
    <property type="component" value="Unassembled WGS sequence"/>
</dbReference>
<comment type="caution">
    <text evidence="2">The sequence shown here is derived from an EMBL/GenBank/DDBJ whole genome shotgun (WGS) entry which is preliminary data.</text>
</comment>
<organism evidence="2 3">
    <name type="scientific">Flaviflagellibacter deserti</name>
    <dbReference type="NCBI Taxonomy" id="2267266"/>
    <lineage>
        <taxon>Bacteria</taxon>
        <taxon>Pseudomonadati</taxon>
        <taxon>Pseudomonadota</taxon>
        <taxon>Alphaproteobacteria</taxon>
        <taxon>Hyphomicrobiales</taxon>
        <taxon>Flaviflagellibacter</taxon>
    </lineage>
</organism>
<dbReference type="Pfam" id="PF06059">
    <property type="entry name" value="DUF930"/>
    <property type="match status" value="1"/>
</dbReference>
<dbReference type="InterPro" id="IPR009273">
    <property type="entry name" value="DUF930"/>
</dbReference>
<feature type="region of interest" description="Disordered" evidence="1">
    <location>
        <begin position="1"/>
        <end position="52"/>
    </location>
</feature>
<dbReference type="EMBL" id="JBHSJF010000005">
    <property type="protein sequence ID" value="MFC5067459.1"/>
    <property type="molecule type" value="Genomic_DNA"/>
</dbReference>